<proteinExistence type="predicted"/>
<protein>
    <submittedName>
        <fullName evidence="1">Uncharacterized protein</fullName>
    </submittedName>
</protein>
<evidence type="ECO:0000313" key="2">
    <source>
        <dbReference type="Proteomes" id="UP001307889"/>
    </source>
</evidence>
<evidence type="ECO:0000313" key="1">
    <source>
        <dbReference type="EMBL" id="BES91736.1"/>
    </source>
</evidence>
<dbReference type="Proteomes" id="UP001307889">
    <property type="component" value="Chromosome 3"/>
</dbReference>
<organism evidence="1 2">
    <name type="scientific">Nesidiocoris tenuis</name>
    <dbReference type="NCBI Taxonomy" id="355587"/>
    <lineage>
        <taxon>Eukaryota</taxon>
        <taxon>Metazoa</taxon>
        <taxon>Ecdysozoa</taxon>
        <taxon>Arthropoda</taxon>
        <taxon>Hexapoda</taxon>
        <taxon>Insecta</taxon>
        <taxon>Pterygota</taxon>
        <taxon>Neoptera</taxon>
        <taxon>Paraneoptera</taxon>
        <taxon>Hemiptera</taxon>
        <taxon>Heteroptera</taxon>
        <taxon>Panheteroptera</taxon>
        <taxon>Cimicomorpha</taxon>
        <taxon>Miridae</taxon>
        <taxon>Dicyphina</taxon>
        <taxon>Nesidiocoris</taxon>
    </lineage>
</organism>
<sequence length="120" mass="12775">MAETRVADALTNCSKGICFRVAMTGNSSTTTKNVTSAKMIKSSQRRTTGKPNETIHLFCGFRSQERTLCQEIRAIATLLGDGMKVGHCSSCATDLCNGVSAFSTGNAFAGIGLLNFIKML</sequence>
<name>A0ABN7AHK3_9HEMI</name>
<reference evidence="1 2" key="1">
    <citation type="submission" date="2023-09" db="EMBL/GenBank/DDBJ databases">
        <title>Nesidiocoris tenuis whole genome shotgun sequence.</title>
        <authorList>
            <person name="Shibata T."/>
            <person name="Shimoda M."/>
            <person name="Kobayashi T."/>
            <person name="Uehara T."/>
        </authorList>
    </citation>
    <scope>NUCLEOTIDE SEQUENCE [LARGE SCALE GENOMIC DNA]</scope>
    <source>
        <strain evidence="1 2">Japan</strain>
    </source>
</reference>
<dbReference type="EMBL" id="AP028911">
    <property type="protein sequence ID" value="BES91736.1"/>
    <property type="molecule type" value="Genomic_DNA"/>
</dbReference>
<gene>
    <name evidence="1" type="ORF">NTJ_04545</name>
</gene>
<keyword evidence="2" id="KW-1185">Reference proteome</keyword>
<accession>A0ABN7AHK3</accession>